<feature type="chain" id="PRO_5016884009" evidence="1">
    <location>
        <begin position="22"/>
        <end position="241"/>
    </location>
</feature>
<organism evidence="2 3">
    <name type="scientific">Flavobacterium psychrolimnae</name>
    <dbReference type="NCBI Taxonomy" id="249351"/>
    <lineage>
        <taxon>Bacteria</taxon>
        <taxon>Pseudomonadati</taxon>
        <taxon>Bacteroidota</taxon>
        <taxon>Flavobacteriia</taxon>
        <taxon>Flavobacteriales</taxon>
        <taxon>Flavobacteriaceae</taxon>
        <taxon>Flavobacterium</taxon>
    </lineage>
</organism>
<protein>
    <submittedName>
        <fullName evidence="2">Uncharacterized protein</fullName>
    </submittedName>
</protein>
<name>A0A366AWW1_9FLAO</name>
<evidence type="ECO:0000256" key="1">
    <source>
        <dbReference type="SAM" id="SignalP"/>
    </source>
</evidence>
<accession>A0A366AWW1</accession>
<sequence>MKKFTIALIITLSLIPKQAQAQNNGGAAAAVAGGLLAIGAGIAAVEDMKERAELTATQYVLANHPELNSFSLKTLDFNGKKTKDMSATSVISFKIQEFSPSDNPKLDGKKLVLLAFTSYGWISDQGIDFNKVEWYLIDNSEWINMMVAYAKVASKEKSDAVLKDALANGVVVNKGIKAKGKSEIPFFKLEGDMYLVTDYSSEMKLIYNEKTLGIFLKKTRNLVQMGRAAVIDTHEFLFQQN</sequence>
<proteinExistence type="predicted"/>
<evidence type="ECO:0000313" key="2">
    <source>
        <dbReference type="EMBL" id="RBN49352.1"/>
    </source>
</evidence>
<dbReference type="OrthoDB" id="1424140at2"/>
<keyword evidence="3" id="KW-1185">Reference proteome</keyword>
<reference evidence="2 3" key="1">
    <citation type="submission" date="2018-07" db="EMBL/GenBank/DDBJ databases">
        <title>Complete genome sequence of Flavobacterium psychrolimnae LMG 22018.</title>
        <authorList>
            <person name="Kim D.-U."/>
        </authorList>
    </citation>
    <scope>NUCLEOTIDE SEQUENCE [LARGE SCALE GENOMIC DNA]</scope>
    <source>
        <strain evidence="2 3">LMG 22018</strain>
    </source>
</reference>
<feature type="signal peptide" evidence="1">
    <location>
        <begin position="1"/>
        <end position="21"/>
    </location>
</feature>
<dbReference type="Proteomes" id="UP000253676">
    <property type="component" value="Unassembled WGS sequence"/>
</dbReference>
<dbReference type="EMBL" id="QNUX01000014">
    <property type="protein sequence ID" value="RBN49352.1"/>
    <property type="molecule type" value="Genomic_DNA"/>
</dbReference>
<comment type="caution">
    <text evidence="2">The sequence shown here is derived from an EMBL/GenBank/DDBJ whole genome shotgun (WGS) entry which is preliminary data.</text>
</comment>
<dbReference type="RefSeq" id="WP_113637216.1">
    <property type="nucleotide sequence ID" value="NZ_QNUX01000014.1"/>
</dbReference>
<keyword evidence="1" id="KW-0732">Signal</keyword>
<gene>
    <name evidence="2" type="ORF">DR980_13945</name>
</gene>
<evidence type="ECO:0000313" key="3">
    <source>
        <dbReference type="Proteomes" id="UP000253676"/>
    </source>
</evidence>
<dbReference type="AlphaFoldDB" id="A0A366AWW1"/>